<evidence type="ECO:0000256" key="4">
    <source>
        <dbReference type="ARBA" id="ARBA00022723"/>
    </source>
</evidence>
<dbReference type="Gene3D" id="3.90.470.20">
    <property type="entry name" value="4'-phosphopantetheinyl transferase domain"/>
    <property type="match status" value="1"/>
</dbReference>
<comment type="similarity">
    <text evidence="11">Belongs to the P-Pant transferase superfamily. AcpS family.</text>
</comment>
<dbReference type="GO" id="GO:0005737">
    <property type="term" value="C:cytoplasm"/>
    <property type="evidence" value="ECO:0007669"/>
    <property type="project" value="UniProtKB-SubCell"/>
</dbReference>
<organism evidence="13 14">
    <name type="scientific">Buchnera aphidicola subsp. Schlechtendalia chinensis</name>
    <dbReference type="NCBI Taxonomy" id="118110"/>
    <lineage>
        <taxon>Bacteria</taxon>
        <taxon>Pseudomonadati</taxon>
        <taxon>Pseudomonadota</taxon>
        <taxon>Gammaproteobacteria</taxon>
        <taxon>Enterobacterales</taxon>
        <taxon>Erwiniaceae</taxon>
        <taxon>Buchnera</taxon>
    </lineage>
</organism>
<comment type="function">
    <text evidence="10">Transfers the 4'-phosphopantetheine moiety from coenzyme A to the 'Ser-36' of acyl-carrier-protein.</text>
</comment>
<dbReference type="SUPFAM" id="SSF56214">
    <property type="entry name" value="4'-phosphopantetheinyl transferase"/>
    <property type="match status" value="1"/>
</dbReference>
<keyword evidence="7 11" id="KW-0443">Lipid metabolism</keyword>
<comment type="subcellular location">
    <subcellularLocation>
        <location evidence="11">Cytoplasm</location>
    </subcellularLocation>
</comment>
<evidence type="ECO:0000256" key="9">
    <source>
        <dbReference type="ARBA" id="ARBA00050875"/>
    </source>
</evidence>
<keyword evidence="8 11" id="KW-0275">Fatty acid biosynthesis</keyword>
<dbReference type="EMBL" id="CP011299">
    <property type="protein sequence ID" value="ANF17025.1"/>
    <property type="molecule type" value="Genomic_DNA"/>
</dbReference>
<dbReference type="GO" id="GO:0008897">
    <property type="term" value="F:holo-[acyl-carrier-protein] synthase activity"/>
    <property type="evidence" value="ECO:0007669"/>
    <property type="project" value="UniProtKB-UniRule"/>
</dbReference>
<dbReference type="RefSeq" id="WP_075474124.1">
    <property type="nucleotide sequence ID" value="NZ_CP011299.1"/>
</dbReference>
<feature type="domain" description="4'-phosphopantetheinyl transferase" evidence="12">
    <location>
        <begin position="5"/>
        <end position="103"/>
    </location>
</feature>
<evidence type="ECO:0000256" key="7">
    <source>
        <dbReference type="ARBA" id="ARBA00023098"/>
    </source>
</evidence>
<evidence type="ECO:0000256" key="8">
    <source>
        <dbReference type="ARBA" id="ARBA00023160"/>
    </source>
</evidence>
<dbReference type="AlphaFoldDB" id="A0A172WDL6"/>
<evidence type="ECO:0000256" key="5">
    <source>
        <dbReference type="ARBA" id="ARBA00022832"/>
    </source>
</evidence>
<dbReference type="EC" id="2.7.8.7" evidence="11"/>
<dbReference type="Pfam" id="PF01648">
    <property type="entry name" value="ACPS"/>
    <property type="match status" value="1"/>
</dbReference>
<dbReference type="PATRIC" id="fig|118110.3.peg.240"/>
<keyword evidence="1 11" id="KW-0963">Cytoplasm</keyword>
<comment type="cofactor">
    <cofactor evidence="11">
        <name>Mg(2+)</name>
        <dbReference type="ChEBI" id="CHEBI:18420"/>
    </cofactor>
</comment>
<proteinExistence type="inferred from homology"/>
<dbReference type="FunFam" id="3.90.470.20:FF:000001">
    <property type="entry name" value="Holo-[acyl-carrier-protein] synthase"/>
    <property type="match status" value="1"/>
</dbReference>
<keyword evidence="3 11" id="KW-0808">Transferase</keyword>
<dbReference type="HAMAP" id="MF_00101">
    <property type="entry name" value="AcpS"/>
    <property type="match status" value="1"/>
</dbReference>
<dbReference type="InterPro" id="IPR002582">
    <property type="entry name" value="ACPS"/>
</dbReference>
<evidence type="ECO:0000256" key="3">
    <source>
        <dbReference type="ARBA" id="ARBA00022679"/>
    </source>
</evidence>
<keyword evidence="6 11" id="KW-0460">Magnesium</keyword>
<evidence type="ECO:0000313" key="13">
    <source>
        <dbReference type="EMBL" id="ANF17025.1"/>
    </source>
</evidence>
<reference evidence="13 14" key="1">
    <citation type="submission" date="2015-04" db="EMBL/GenBank/DDBJ databases">
        <title>Buchnera aphidicola assembly.</title>
        <authorList>
            <person name="Zhang Y."/>
        </authorList>
    </citation>
    <scope>NUCLEOTIDE SEQUENCE [LARGE SCALE GENOMIC DNA]</scope>
    <source>
        <strain evidence="13 14">SC</strain>
    </source>
</reference>
<evidence type="ECO:0000256" key="6">
    <source>
        <dbReference type="ARBA" id="ARBA00022842"/>
    </source>
</evidence>
<dbReference type="InterPro" id="IPR037143">
    <property type="entry name" value="4-PPantetheinyl_Trfase_dom_sf"/>
</dbReference>
<dbReference type="NCBIfam" id="TIGR00516">
    <property type="entry name" value="acpS"/>
    <property type="match status" value="1"/>
</dbReference>
<dbReference type="InterPro" id="IPR008278">
    <property type="entry name" value="4-PPantetheinyl_Trfase_dom"/>
</dbReference>
<dbReference type="OrthoDB" id="517356at2"/>
<name>A0A172WDL6_BUCSC</name>
<dbReference type="Proteomes" id="UP000077654">
    <property type="component" value="Chromosome"/>
</dbReference>
<dbReference type="GO" id="GO:0000287">
    <property type="term" value="F:magnesium ion binding"/>
    <property type="evidence" value="ECO:0007669"/>
    <property type="project" value="UniProtKB-UniRule"/>
</dbReference>
<sequence length="126" mass="14481">MSIFGIGIDILSIIRIKSIIRTLGKKFAKRILSRFELKEYQRSTNPVYFLAKHFSVKESASKALGTGIRNGIKFNNFELRHNKLGKPYLRFLKKAKIITKNLGVHCAHVSISDEKLYILTIVIFEK</sequence>
<protein>
    <recommendedName>
        <fullName evidence="11">Holo-[acyl-carrier-protein] synthase</fullName>
        <shortName evidence="11">Holo-ACP synthase</shortName>
        <ecNumber evidence="11">2.7.8.7</ecNumber>
    </recommendedName>
    <alternativeName>
        <fullName evidence="11">4'-phosphopantetheinyl transferase AcpS</fullName>
    </alternativeName>
</protein>
<evidence type="ECO:0000256" key="1">
    <source>
        <dbReference type="ARBA" id="ARBA00022490"/>
    </source>
</evidence>
<keyword evidence="14" id="KW-1185">Reference proteome</keyword>
<dbReference type="GO" id="GO:0006633">
    <property type="term" value="P:fatty acid biosynthetic process"/>
    <property type="evidence" value="ECO:0007669"/>
    <property type="project" value="UniProtKB-UniRule"/>
</dbReference>
<keyword evidence="4 11" id="KW-0479">Metal-binding</keyword>
<evidence type="ECO:0000256" key="11">
    <source>
        <dbReference type="HAMAP-Rule" id="MF_00101"/>
    </source>
</evidence>
<evidence type="ECO:0000259" key="12">
    <source>
        <dbReference type="Pfam" id="PF01648"/>
    </source>
</evidence>
<keyword evidence="2 11" id="KW-0444">Lipid biosynthesis</keyword>
<evidence type="ECO:0000256" key="2">
    <source>
        <dbReference type="ARBA" id="ARBA00022516"/>
    </source>
</evidence>
<evidence type="ECO:0000313" key="14">
    <source>
        <dbReference type="Proteomes" id="UP000077654"/>
    </source>
</evidence>
<gene>
    <name evidence="11 13" type="primary">acpS</name>
    <name evidence="13" type="ORF">XW81_01200</name>
</gene>
<feature type="binding site" evidence="11">
    <location>
        <position position="9"/>
    </location>
    <ligand>
        <name>Mg(2+)</name>
        <dbReference type="ChEBI" id="CHEBI:18420"/>
    </ligand>
</feature>
<dbReference type="STRING" id="118110.XW81_01200"/>
<comment type="catalytic activity">
    <reaction evidence="9 11">
        <text>apo-[ACP] + CoA = holo-[ACP] + adenosine 3',5'-bisphosphate + H(+)</text>
        <dbReference type="Rhea" id="RHEA:12068"/>
        <dbReference type="Rhea" id="RHEA-COMP:9685"/>
        <dbReference type="Rhea" id="RHEA-COMP:9690"/>
        <dbReference type="ChEBI" id="CHEBI:15378"/>
        <dbReference type="ChEBI" id="CHEBI:29999"/>
        <dbReference type="ChEBI" id="CHEBI:57287"/>
        <dbReference type="ChEBI" id="CHEBI:58343"/>
        <dbReference type="ChEBI" id="CHEBI:64479"/>
        <dbReference type="EC" id="2.7.8.7"/>
    </reaction>
</comment>
<dbReference type="InterPro" id="IPR004568">
    <property type="entry name" value="Ppantetheine-prot_Trfase_dom"/>
</dbReference>
<feature type="binding site" evidence="11">
    <location>
        <position position="58"/>
    </location>
    <ligand>
        <name>Mg(2+)</name>
        <dbReference type="ChEBI" id="CHEBI:18420"/>
    </ligand>
</feature>
<keyword evidence="5 11" id="KW-0276">Fatty acid metabolism</keyword>
<evidence type="ECO:0000256" key="10">
    <source>
        <dbReference type="ARBA" id="ARBA00054726"/>
    </source>
</evidence>
<comment type="function">
    <text evidence="11">Transfers the 4'-phosphopantetheine moiety from coenzyme A to a Ser of acyl-carrier-protein.</text>
</comment>
<dbReference type="NCBIfam" id="TIGR00556">
    <property type="entry name" value="pantethn_trn"/>
    <property type="match status" value="1"/>
</dbReference>
<accession>A0A172WDL6</accession>